<evidence type="ECO:0000256" key="2">
    <source>
        <dbReference type="SAM" id="Phobius"/>
    </source>
</evidence>
<protein>
    <submittedName>
        <fullName evidence="3">Uncharacterized protein</fullName>
    </submittedName>
</protein>
<feature type="transmembrane region" description="Helical" evidence="2">
    <location>
        <begin position="43"/>
        <end position="64"/>
    </location>
</feature>
<keyword evidence="2" id="KW-0812">Transmembrane</keyword>
<evidence type="ECO:0000313" key="3">
    <source>
        <dbReference type="EMBL" id="KAK0729497.1"/>
    </source>
</evidence>
<reference evidence="3" key="1">
    <citation type="submission" date="2023-06" db="EMBL/GenBank/DDBJ databases">
        <title>Genome-scale phylogeny and comparative genomics of the fungal order Sordariales.</title>
        <authorList>
            <consortium name="Lawrence Berkeley National Laboratory"/>
            <person name="Hensen N."/>
            <person name="Bonometti L."/>
            <person name="Westerberg I."/>
            <person name="Brannstrom I.O."/>
            <person name="Guillou S."/>
            <person name="Cros-Aarteil S."/>
            <person name="Calhoun S."/>
            <person name="Haridas S."/>
            <person name="Kuo A."/>
            <person name="Mondo S."/>
            <person name="Pangilinan J."/>
            <person name="Riley R."/>
            <person name="Labutti K."/>
            <person name="Andreopoulos B."/>
            <person name="Lipzen A."/>
            <person name="Chen C."/>
            <person name="Yanf M."/>
            <person name="Daum C."/>
            <person name="Ng V."/>
            <person name="Clum A."/>
            <person name="Steindorff A."/>
            <person name="Ohm R."/>
            <person name="Martin F."/>
            <person name="Silar P."/>
            <person name="Natvig D."/>
            <person name="Lalanne C."/>
            <person name="Gautier V."/>
            <person name="Ament-Velasquez S.L."/>
            <person name="Kruys A."/>
            <person name="Hutchinson M.I."/>
            <person name="Powell A.J."/>
            <person name="Barry K."/>
            <person name="Miller A.N."/>
            <person name="Grigoriev I.V."/>
            <person name="Debuchy R."/>
            <person name="Gladieux P."/>
            <person name="Thoren M.H."/>
            <person name="Johannesson H."/>
        </authorList>
    </citation>
    <scope>NUCLEOTIDE SEQUENCE</scope>
    <source>
        <strain evidence="3">SMH4607-1</strain>
    </source>
</reference>
<feature type="compositionally biased region" description="Polar residues" evidence="1">
    <location>
        <begin position="76"/>
        <end position="96"/>
    </location>
</feature>
<feature type="region of interest" description="Disordered" evidence="1">
    <location>
        <begin position="71"/>
        <end position="96"/>
    </location>
</feature>
<evidence type="ECO:0000313" key="4">
    <source>
        <dbReference type="Proteomes" id="UP001172102"/>
    </source>
</evidence>
<comment type="caution">
    <text evidence="3">The sequence shown here is derived from an EMBL/GenBank/DDBJ whole genome shotgun (WGS) entry which is preliminary data.</text>
</comment>
<name>A0AA40B8D9_9PEZI</name>
<proteinExistence type="predicted"/>
<accession>A0AA40B8D9</accession>
<feature type="non-terminal residue" evidence="3">
    <location>
        <position position="1"/>
    </location>
</feature>
<gene>
    <name evidence="3" type="ORF">B0H67DRAFT_650685</name>
</gene>
<organism evidence="3 4">
    <name type="scientific">Lasiosphaeris hirsuta</name>
    <dbReference type="NCBI Taxonomy" id="260670"/>
    <lineage>
        <taxon>Eukaryota</taxon>
        <taxon>Fungi</taxon>
        <taxon>Dikarya</taxon>
        <taxon>Ascomycota</taxon>
        <taxon>Pezizomycotina</taxon>
        <taxon>Sordariomycetes</taxon>
        <taxon>Sordariomycetidae</taxon>
        <taxon>Sordariales</taxon>
        <taxon>Lasiosphaeriaceae</taxon>
        <taxon>Lasiosphaeris</taxon>
    </lineage>
</organism>
<dbReference type="Proteomes" id="UP001172102">
    <property type="component" value="Unassembled WGS sequence"/>
</dbReference>
<keyword evidence="2" id="KW-1133">Transmembrane helix</keyword>
<dbReference type="EMBL" id="JAUKUA010000001">
    <property type="protein sequence ID" value="KAK0729497.1"/>
    <property type="molecule type" value="Genomic_DNA"/>
</dbReference>
<sequence>HPRDKIATYDHRYWRTRDPVRSPIDKPVTARLVVGSLTTSEPLVLYVLFGVSRPIFFCYFQLLVSEARRSAAKTPEGTTSPQAGISNPRTAQKLQK</sequence>
<evidence type="ECO:0000256" key="1">
    <source>
        <dbReference type="SAM" id="MobiDB-lite"/>
    </source>
</evidence>
<dbReference type="AlphaFoldDB" id="A0AA40B8D9"/>
<keyword evidence="2" id="KW-0472">Membrane</keyword>
<keyword evidence="4" id="KW-1185">Reference proteome</keyword>